<feature type="transmembrane region" description="Helical" evidence="2">
    <location>
        <begin position="349"/>
        <end position="366"/>
    </location>
</feature>
<dbReference type="NCBIfam" id="NF046089">
    <property type="entry name" value="CD3337_EF1877"/>
    <property type="match status" value="1"/>
</dbReference>
<reference evidence="4 5" key="1">
    <citation type="submission" date="2016-04" db="EMBL/GenBank/DDBJ databases">
        <title>High quality genome of the nematocidal Bacillus thuringiensis MYBT18246.</title>
        <authorList>
            <person name="Hollensteiner J."/>
            <person name="Poehlein A."/>
            <person name="Sproeer C."/>
            <person name="Bunk B."/>
            <person name="Rosenstiel P."/>
            <person name="Schulenburg H."/>
            <person name="Liesegang H."/>
        </authorList>
    </citation>
    <scope>NUCLEOTIDE SEQUENCE [LARGE SCALE GENOMIC DNA]</scope>
    <source>
        <strain evidence="4 5">MYBT18246</strain>
        <plasmid evidence="4 5">p120416</plasmid>
    </source>
</reference>
<protein>
    <recommendedName>
        <fullName evidence="6">CPBP family intramembrane metalloprotease</fullName>
    </recommendedName>
</protein>
<evidence type="ECO:0008006" key="6">
    <source>
        <dbReference type="Google" id="ProtNLM"/>
    </source>
</evidence>
<evidence type="ECO:0000256" key="1">
    <source>
        <dbReference type="SAM" id="MobiDB-lite"/>
    </source>
</evidence>
<gene>
    <name evidence="4" type="ORF">BT246_68300</name>
</gene>
<keyword evidence="2" id="KW-1133">Transmembrane helix</keyword>
<feature type="transmembrane region" description="Helical" evidence="2">
    <location>
        <begin position="159"/>
        <end position="180"/>
    </location>
</feature>
<feature type="region of interest" description="Disordered" evidence="1">
    <location>
        <begin position="789"/>
        <end position="814"/>
    </location>
</feature>
<feature type="compositionally biased region" description="Basic and acidic residues" evidence="1">
    <location>
        <begin position="496"/>
        <end position="510"/>
    </location>
</feature>
<proteinExistence type="predicted"/>
<keyword evidence="2" id="KW-0812">Transmembrane</keyword>
<evidence type="ECO:0000313" key="4">
    <source>
        <dbReference type="EMBL" id="ANS52121.1"/>
    </source>
</evidence>
<dbReference type="EMBL" id="CP015354">
    <property type="protein sequence ID" value="ANS52121.1"/>
    <property type="molecule type" value="Genomic_DNA"/>
</dbReference>
<dbReference type="InterPro" id="IPR058112">
    <property type="entry name" value="CD3337_EF1877-like"/>
</dbReference>
<evidence type="ECO:0000256" key="3">
    <source>
        <dbReference type="SAM" id="SignalP"/>
    </source>
</evidence>
<sequence length="814" mass="90116">MKKLLSLCMILVFLLMPLGSSVTLAEEEKKTEQTGARISENLFKGYTDDVYKDKYYEIDTESPKKDDKGTLEKIGGYLFGDDSVGQDIQRMIYTTCQWLVSLAFKLNIMLTQLTMFLVDQALKLDIVSGVADKLAASMQNISGIGEDENGNVGFLSAGLFPSIISLMCVLSACYAAYLFFLKRQFTVGLNELVKTVCVIAFVLVFIGNAGTVLKTANTISSEVSTTILAKATGTVAGDPGRSQKQAISSVKKQIWSILVERSYLFMQYGEDSKEKIGEGRVDELLKTAPGKNRNSIVDGEVENKSNQMMKLDSVGDRMIFTIIYYIVNTFVGIPILVFCLLIVAFQLWFLVMSLIAPIVLAVALLPGHRRVIESWATQWIRPLALKVLMSIMLVIIFTVSELLYVLPEAGLAGYISTMVFQIIVFILCYIFRDNITASFKKVNNIYKTVTDISLMTENFANRGKEMAMDVGGAVSERVGDHFNSAAELVAAGEPEPIEKGETKEEEDKKPKLAKVAVPDDLSDYEKNEGNEEGEENSKNKKLISLQDHRQEEQEAPEQNEQDMPEQQLARLDPEELEKAMETSEEVGAIDTESHEQDREYASLEEFTDIAPQEENQEDVPHLDIPQEHISDNIVTNDPYVALDENVIPEIMSEQRGSEGVIYPQDTDIDVESLIQQTANETPTISAPRETVSIPDLIPATVTPDGEIRPQQEMDVPVSPSEITNSTITANTHVDSVVPQDVIETPIVSTPNETVSIPDLIQATVSPDGQIEPRQEIEIPAPPVMPDAIAAGSEDWNLPTQEPKQLNHLDSMGDK</sequence>
<feature type="chain" id="PRO_5040906592" description="CPBP family intramembrane metalloprotease" evidence="3">
    <location>
        <begin position="26"/>
        <end position="814"/>
    </location>
</feature>
<evidence type="ECO:0000313" key="5">
    <source>
        <dbReference type="Proteomes" id="UP000092743"/>
    </source>
</evidence>
<feature type="compositionally biased region" description="Acidic residues" evidence="1">
    <location>
        <begin position="553"/>
        <end position="563"/>
    </location>
</feature>
<feature type="compositionally biased region" description="Basic and acidic residues" evidence="1">
    <location>
        <begin position="591"/>
        <end position="601"/>
    </location>
</feature>
<keyword evidence="2" id="KW-0472">Membrane</keyword>
<feature type="compositionally biased region" description="Basic and acidic residues" evidence="1">
    <location>
        <begin position="804"/>
        <end position="814"/>
    </location>
</feature>
<feature type="compositionally biased region" description="Basic and acidic residues" evidence="1">
    <location>
        <begin position="571"/>
        <end position="581"/>
    </location>
</feature>
<feature type="transmembrane region" description="Helical" evidence="2">
    <location>
        <begin position="411"/>
        <end position="431"/>
    </location>
</feature>
<organism evidence="4 5">
    <name type="scientific">Bacillus thuringiensis</name>
    <dbReference type="NCBI Taxonomy" id="1428"/>
    <lineage>
        <taxon>Bacteria</taxon>
        <taxon>Bacillati</taxon>
        <taxon>Bacillota</taxon>
        <taxon>Bacilli</taxon>
        <taxon>Bacillales</taxon>
        <taxon>Bacillaceae</taxon>
        <taxon>Bacillus</taxon>
        <taxon>Bacillus cereus group</taxon>
    </lineage>
</organism>
<name>A0A9W3SJ28_BACTU</name>
<dbReference type="AlphaFoldDB" id="A0A9W3SJ28"/>
<feature type="signal peptide" evidence="3">
    <location>
        <begin position="1"/>
        <end position="25"/>
    </location>
</feature>
<feature type="transmembrane region" description="Helical" evidence="2">
    <location>
        <begin position="98"/>
        <end position="118"/>
    </location>
</feature>
<feature type="transmembrane region" description="Helical" evidence="2">
    <location>
        <begin position="318"/>
        <end position="343"/>
    </location>
</feature>
<keyword evidence="3" id="KW-0732">Signal</keyword>
<accession>A0A9W3SJ28</accession>
<feature type="transmembrane region" description="Helical" evidence="2">
    <location>
        <begin position="387"/>
        <end position="405"/>
    </location>
</feature>
<geneLocation type="plasmid" evidence="4 5">
    <name>p120416</name>
</geneLocation>
<dbReference type="RefSeq" id="WP_065486749.1">
    <property type="nucleotide sequence ID" value="NZ_CP015354.1"/>
</dbReference>
<dbReference type="Proteomes" id="UP000092743">
    <property type="component" value="Plasmid p120416"/>
</dbReference>
<feature type="region of interest" description="Disordered" evidence="1">
    <location>
        <begin position="488"/>
        <end position="619"/>
    </location>
</feature>
<keyword evidence="4" id="KW-0614">Plasmid</keyword>
<evidence type="ECO:0000256" key="2">
    <source>
        <dbReference type="SAM" id="Phobius"/>
    </source>
</evidence>